<evidence type="ECO:0000313" key="2">
    <source>
        <dbReference type="EMBL" id="SPL64548.1"/>
    </source>
</evidence>
<evidence type="ECO:0000313" key="3">
    <source>
        <dbReference type="Proteomes" id="UP000246073"/>
    </source>
</evidence>
<reference evidence="3" key="1">
    <citation type="submission" date="2017-12" db="EMBL/GenBank/DDBJ databases">
        <authorList>
            <person name="Diaz M."/>
        </authorList>
    </citation>
    <scope>NUCLEOTIDE SEQUENCE [LARGE SCALE GENOMIC DNA]</scope>
    <source>
        <strain evidence="3">FI11154</strain>
    </source>
</reference>
<dbReference type="Proteomes" id="UP000246073">
    <property type="component" value="Unassembled WGS sequence"/>
</dbReference>
<protein>
    <submittedName>
        <fullName evidence="2">Uncharacterized protein</fullName>
    </submittedName>
</protein>
<dbReference type="EMBL" id="OOFM01000005">
    <property type="protein sequence ID" value="SPL64548.1"/>
    <property type="molecule type" value="Genomic_DNA"/>
</dbReference>
<sequence>MVLHDFSLTQLNNRTWRPQNAHLSELHANRYARPFNLSRRCLFNYQGDISGDDRAVNHAQEAGPAHKDFQSKQGRSV</sequence>
<name>A0A2P9HKD9_9HYPH</name>
<evidence type="ECO:0000256" key="1">
    <source>
        <dbReference type="SAM" id="MobiDB-lite"/>
    </source>
</evidence>
<feature type="region of interest" description="Disordered" evidence="1">
    <location>
        <begin position="55"/>
        <end position="77"/>
    </location>
</feature>
<gene>
    <name evidence="2" type="ORF">OHAE_415</name>
</gene>
<accession>A0A2P9HKD9</accession>
<dbReference type="AlphaFoldDB" id="A0A2P9HKD9"/>
<proteinExistence type="predicted"/>
<organism evidence="2 3">
    <name type="scientific">Ochrobactrum soli</name>
    <dbReference type="NCBI Taxonomy" id="2448455"/>
    <lineage>
        <taxon>Bacteria</taxon>
        <taxon>Pseudomonadati</taxon>
        <taxon>Pseudomonadota</taxon>
        <taxon>Alphaproteobacteria</taxon>
        <taxon>Hyphomicrobiales</taxon>
        <taxon>Brucellaceae</taxon>
        <taxon>Brucella/Ochrobactrum group</taxon>
        <taxon>Ochrobactrum</taxon>
    </lineage>
</organism>